<protein>
    <submittedName>
        <fullName evidence="4">Methyltransferase</fullName>
    </submittedName>
</protein>
<proteinExistence type="predicted"/>
<dbReference type="PANTHER" id="PTHR43861">
    <property type="entry name" value="TRANS-ACONITATE 2-METHYLTRANSFERASE-RELATED"/>
    <property type="match status" value="1"/>
</dbReference>
<dbReference type="EMBL" id="BMHI01000002">
    <property type="protein sequence ID" value="GGB27418.1"/>
    <property type="molecule type" value="Genomic_DNA"/>
</dbReference>
<keyword evidence="5" id="KW-1185">Reference proteome</keyword>
<dbReference type="Gene3D" id="3.40.50.150">
    <property type="entry name" value="Vaccinia Virus protein VP39"/>
    <property type="match status" value="1"/>
</dbReference>
<reference evidence="4" key="1">
    <citation type="journal article" date="2014" name="Int. J. Syst. Evol. Microbiol.">
        <title>Complete genome sequence of Corynebacterium casei LMG S-19264T (=DSM 44701T), isolated from a smear-ripened cheese.</title>
        <authorList>
            <consortium name="US DOE Joint Genome Institute (JGI-PGF)"/>
            <person name="Walter F."/>
            <person name="Albersmeier A."/>
            <person name="Kalinowski J."/>
            <person name="Ruckert C."/>
        </authorList>
    </citation>
    <scope>NUCLEOTIDE SEQUENCE</scope>
    <source>
        <strain evidence="4">CGMCC 1.15085</strain>
    </source>
</reference>
<keyword evidence="2" id="KW-0808">Transferase</keyword>
<dbReference type="AlphaFoldDB" id="A0A916WSV5"/>
<dbReference type="Pfam" id="PF13649">
    <property type="entry name" value="Methyltransf_25"/>
    <property type="match status" value="1"/>
</dbReference>
<gene>
    <name evidence="4" type="ORF">GCM10011492_17200</name>
</gene>
<dbReference type="InterPro" id="IPR041698">
    <property type="entry name" value="Methyltransf_25"/>
</dbReference>
<name>A0A916WSV5_9MICO</name>
<dbReference type="RefSeq" id="WP_229749581.1">
    <property type="nucleotide sequence ID" value="NZ_BMHI01000002.1"/>
</dbReference>
<evidence type="ECO:0000256" key="2">
    <source>
        <dbReference type="ARBA" id="ARBA00022679"/>
    </source>
</evidence>
<keyword evidence="1 4" id="KW-0489">Methyltransferase</keyword>
<dbReference type="SUPFAM" id="SSF53335">
    <property type="entry name" value="S-adenosyl-L-methionine-dependent methyltransferases"/>
    <property type="match status" value="1"/>
</dbReference>
<dbReference type="Proteomes" id="UP000636793">
    <property type="component" value="Unassembled WGS sequence"/>
</dbReference>
<reference evidence="4" key="2">
    <citation type="submission" date="2020-09" db="EMBL/GenBank/DDBJ databases">
        <authorList>
            <person name="Sun Q."/>
            <person name="Zhou Y."/>
        </authorList>
    </citation>
    <scope>NUCLEOTIDE SEQUENCE</scope>
    <source>
        <strain evidence="4">CGMCC 1.15085</strain>
    </source>
</reference>
<evidence type="ECO:0000256" key="1">
    <source>
        <dbReference type="ARBA" id="ARBA00022603"/>
    </source>
</evidence>
<accession>A0A916WSV5</accession>
<dbReference type="InterPro" id="IPR029063">
    <property type="entry name" value="SAM-dependent_MTases_sf"/>
</dbReference>
<sequence length="220" mass="23895">MTIDWVADTRESYDRVAQPYADFTSGADTTSAYMIGTYGMLAGSCRNDRAPLRPIVADIGCGPGMWVHLLATMGVEAIGIDLSPGMIDLARARSSDARFEVGSIHDLELPTDGVDGAACMYVLHHLPDDAIDAALDELVRVVRPGGVLLLGGHIGDTRRVKTEGYGGHPMHVLSLRRPASLWEAKLRDRGMTIEAHTIYDPDEDTRTHTLFTRKPAASTH</sequence>
<dbReference type="PANTHER" id="PTHR43861:SF1">
    <property type="entry name" value="TRANS-ACONITATE 2-METHYLTRANSFERASE"/>
    <property type="match status" value="1"/>
</dbReference>
<dbReference type="GO" id="GO:0008168">
    <property type="term" value="F:methyltransferase activity"/>
    <property type="evidence" value="ECO:0007669"/>
    <property type="project" value="UniProtKB-KW"/>
</dbReference>
<dbReference type="CDD" id="cd02440">
    <property type="entry name" value="AdoMet_MTases"/>
    <property type="match status" value="1"/>
</dbReference>
<dbReference type="GO" id="GO:0032259">
    <property type="term" value="P:methylation"/>
    <property type="evidence" value="ECO:0007669"/>
    <property type="project" value="UniProtKB-KW"/>
</dbReference>
<evidence type="ECO:0000313" key="4">
    <source>
        <dbReference type="EMBL" id="GGB27418.1"/>
    </source>
</evidence>
<evidence type="ECO:0000313" key="5">
    <source>
        <dbReference type="Proteomes" id="UP000636793"/>
    </source>
</evidence>
<feature type="domain" description="Methyltransferase" evidence="3">
    <location>
        <begin position="56"/>
        <end position="146"/>
    </location>
</feature>
<comment type="caution">
    <text evidence="4">The sequence shown here is derived from an EMBL/GenBank/DDBJ whole genome shotgun (WGS) entry which is preliminary data.</text>
</comment>
<organism evidence="4 5">
    <name type="scientific">Flexivirga endophytica</name>
    <dbReference type="NCBI Taxonomy" id="1849103"/>
    <lineage>
        <taxon>Bacteria</taxon>
        <taxon>Bacillati</taxon>
        <taxon>Actinomycetota</taxon>
        <taxon>Actinomycetes</taxon>
        <taxon>Micrococcales</taxon>
        <taxon>Dermacoccaceae</taxon>
        <taxon>Flexivirga</taxon>
    </lineage>
</organism>
<evidence type="ECO:0000259" key="3">
    <source>
        <dbReference type="Pfam" id="PF13649"/>
    </source>
</evidence>